<dbReference type="InterPro" id="IPR029052">
    <property type="entry name" value="Metallo-depent_PP-like"/>
</dbReference>
<comment type="similarity">
    <text evidence="4">Belongs to the cyclic nucleotide phosphodiesterase class-III family.</text>
</comment>
<evidence type="ECO:0000313" key="6">
    <source>
        <dbReference type="EMBL" id="KKK51402.1"/>
    </source>
</evidence>
<keyword evidence="3" id="KW-0408">Iron</keyword>
<dbReference type="PANTHER" id="PTHR42988">
    <property type="entry name" value="PHOSPHOHYDROLASE"/>
    <property type="match status" value="1"/>
</dbReference>
<name>A0A0F8W3X1_9ZZZZ</name>
<keyword evidence="2" id="KW-0378">Hydrolase</keyword>
<evidence type="ECO:0000256" key="1">
    <source>
        <dbReference type="ARBA" id="ARBA00022723"/>
    </source>
</evidence>
<dbReference type="AlphaFoldDB" id="A0A0F8W3X1"/>
<feature type="non-terminal residue" evidence="6">
    <location>
        <position position="210"/>
    </location>
</feature>
<evidence type="ECO:0000256" key="2">
    <source>
        <dbReference type="ARBA" id="ARBA00022801"/>
    </source>
</evidence>
<dbReference type="GO" id="GO:0046872">
    <property type="term" value="F:metal ion binding"/>
    <property type="evidence" value="ECO:0007669"/>
    <property type="project" value="UniProtKB-KW"/>
</dbReference>
<dbReference type="Pfam" id="PF00149">
    <property type="entry name" value="Metallophos"/>
    <property type="match status" value="1"/>
</dbReference>
<organism evidence="6">
    <name type="scientific">marine sediment metagenome</name>
    <dbReference type="NCBI Taxonomy" id="412755"/>
    <lineage>
        <taxon>unclassified sequences</taxon>
        <taxon>metagenomes</taxon>
        <taxon>ecological metagenomes</taxon>
    </lineage>
</organism>
<dbReference type="InterPro" id="IPR050884">
    <property type="entry name" value="CNP_phosphodiesterase-III"/>
</dbReference>
<accession>A0A0F8W3X1</accession>
<dbReference type="InterPro" id="IPR004843">
    <property type="entry name" value="Calcineurin-like_PHP"/>
</dbReference>
<keyword evidence="1" id="KW-0479">Metal-binding</keyword>
<evidence type="ECO:0000256" key="4">
    <source>
        <dbReference type="ARBA" id="ARBA00025742"/>
    </source>
</evidence>
<dbReference type="PANTHER" id="PTHR42988:SF2">
    <property type="entry name" value="CYCLIC NUCLEOTIDE PHOSPHODIESTERASE CBUA0032-RELATED"/>
    <property type="match status" value="1"/>
</dbReference>
<proteinExistence type="inferred from homology"/>
<dbReference type="EMBL" id="LAZR01067524">
    <property type="protein sequence ID" value="KKK51402.1"/>
    <property type="molecule type" value="Genomic_DNA"/>
</dbReference>
<gene>
    <name evidence="6" type="ORF">LCGC14_3115300</name>
</gene>
<reference evidence="6" key="1">
    <citation type="journal article" date="2015" name="Nature">
        <title>Complex archaea that bridge the gap between prokaryotes and eukaryotes.</title>
        <authorList>
            <person name="Spang A."/>
            <person name="Saw J.H."/>
            <person name="Jorgensen S.L."/>
            <person name="Zaremba-Niedzwiedzka K."/>
            <person name="Martijn J."/>
            <person name="Lind A.E."/>
            <person name="van Eijk R."/>
            <person name="Schleper C."/>
            <person name="Guy L."/>
            <person name="Ettema T.J."/>
        </authorList>
    </citation>
    <scope>NUCLEOTIDE SEQUENCE</scope>
</reference>
<comment type="caution">
    <text evidence="6">The sequence shown here is derived from an EMBL/GenBank/DDBJ whole genome shotgun (WGS) entry which is preliminary data.</text>
</comment>
<sequence>MRIELDNKQQPIQVIQITDTHLGDQPGEPLLGMDTDQSLGHVLDLIRKERKPADLMLATGDISNCGSVASYQRFHQLTQHLAPRALWLPGNHDSLPAMQQAMAGAEELNRCAEVGDWQIVMLDSTTPGEVGGNFSADELAFLRQTLQDSTASHVLICLHHHPVIIGCDWLDQQQVANADDFFAIIDEFDSVRGLLWGHIHQPIDQQRKGV</sequence>
<dbReference type="GO" id="GO:0016787">
    <property type="term" value="F:hydrolase activity"/>
    <property type="evidence" value="ECO:0007669"/>
    <property type="project" value="UniProtKB-KW"/>
</dbReference>
<dbReference type="SUPFAM" id="SSF56300">
    <property type="entry name" value="Metallo-dependent phosphatases"/>
    <property type="match status" value="1"/>
</dbReference>
<feature type="domain" description="Calcineurin-like phosphoesterase" evidence="5">
    <location>
        <begin position="13"/>
        <end position="202"/>
    </location>
</feature>
<protein>
    <recommendedName>
        <fullName evidence="5">Calcineurin-like phosphoesterase domain-containing protein</fullName>
    </recommendedName>
</protein>
<evidence type="ECO:0000256" key="3">
    <source>
        <dbReference type="ARBA" id="ARBA00023004"/>
    </source>
</evidence>
<evidence type="ECO:0000259" key="5">
    <source>
        <dbReference type="Pfam" id="PF00149"/>
    </source>
</evidence>
<dbReference type="Gene3D" id="3.60.21.10">
    <property type="match status" value="1"/>
</dbReference>